<dbReference type="GO" id="GO:0005634">
    <property type="term" value="C:nucleus"/>
    <property type="evidence" value="ECO:0007669"/>
    <property type="project" value="TreeGrafter"/>
</dbReference>
<protein>
    <recommendedName>
        <fullName evidence="6">DNA 3'-5' helicase</fullName>
        <ecNumber evidence="6">5.6.2.4</ecNumber>
    </recommendedName>
    <alternativeName>
        <fullName evidence="7">DNA 3'-5' helicase BLM</fullName>
    </alternativeName>
</protein>
<dbReference type="STRING" id="400682.A0A1X7U4W4"/>
<dbReference type="PROSITE" id="PS51194">
    <property type="entry name" value="HELICASE_CTER"/>
    <property type="match status" value="1"/>
</dbReference>
<dbReference type="GO" id="GO:0005737">
    <property type="term" value="C:cytoplasm"/>
    <property type="evidence" value="ECO:0007669"/>
    <property type="project" value="TreeGrafter"/>
</dbReference>
<accession>A0A1X7U4W4</accession>
<dbReference type="PANTHER" id="PTHR13710:SF153">
    <property type="entry name" value="RECQ-LIKE DNA HELICASE BLM"/>
    <property type="match status" value="1"/>
</dbReference>
<dbReference type="GO" id="GO:0009378">
    <property type="term" value="F:four-way junction helicase activity"/>
    <property type="evidence" value="ECO:0007669"/>
    <property type="project" value="TreeGrafter"/>
</dbReference>
<evidence type="ECO:0000259" key="9">
    <source>
        <dbReference type="PROSITE" id="PS51194"/>
    </source>
</evidence>
<dbReference type="eggNOG" id="KOG0351">
    <property type="taxonomic scope" value="Eukaryota"/>
</dbReference>
<dbReference type="GO" id="GO:0005694">
    <property type="term" value="C:chromosome"/>
    <property type="evidence" value="ECO:0007669"/>
    <property type="project" value="TreeGrafter"/>
</dbReference>
<evidence type="ECO:0000256" key="3">
    <source>
        <dbReference type="ARBA" id="ARBA00023235"/>
    </source>
</evidence>
<dbReference type="EnsemblMetazoa" id="Aqu2.1.22957_001">
    <property type="protein sequence ID" value="Aqu2.1.22957_001"/>
    <property type="gene ID" value="Aqu2.1.22957"/>
</dbReference>
<keyword evidence="2" id="KW-0238">DNA-binding</keyword>
<evidence type="ECO:0000256" key="2">
    <source>
        <dbReference type="ARBA" id="ARBA00023125"/>
    </source>
</evidence>
<feature type="domain" description="Helicase C-terminal" evidence="9">
    <location>
        <begin position="1"/>
        <end position="64"/>
    </location>
</feature>
<name>A0A1X7U4W4_AMPQE</name>
<dbReference type="SUPFAM" id="SSF52540">
    <property type="entry name" value="P-loop containing nucleoside triphosphate hydrolases"/>
    <property type="match status" value="1"/>
</dbReference>
<dbReference type="Gene3D" id="3.40.50.300">
    <property type="entry name" value="P-loop containing nucleotide triphosphate hydrolases"/>
    <property type="match status" value="1"/>
</dbReference>
<keyword evidence="4" id="KW-0539">Nucleus</keyword>
<dbReference type="InterPro" id="IPR027417">
    <property type="entry name" value="P-loop_NTPase"/>
</dbReference>
<dbReference type="GO" id="GO:0003677">
    <property type="term" value="F:DNA binding"/>
    <property type="evidence" value="ECO:0007669"/>
    <property type="project" value="UniProtKB-KW"/>
</dbReference>
<comment type="catalytic activity">
    <reaction evidence="5">
        <text>Couples ATP hydrolysis with the unwinding of duplex DNA by translocating in the 3'-5' direction.</text>
        <dbReference type="EC" id="5.6.2.4"/>
    </reaction>
</comment>
<keyword evidence="3" id="KW-0413">Isomerase</keyword>
<dbReference type="InParanoid" id="A0A1X7U4W4"/>
<organism evidence="10">
    <name type="scientific">Amphimedon queenslandica</name>
    <name type="common">Sponge</name>
    <dbReference type="NCBI Taxonomy" id="400682"/>
    <lineage>
        <taxon>Eukaryota</taxon>
        <taxon>Metazoa</taxon>
        <taxon>Porifera</taxon>
        <taxon>Demospongiae</taxon>
        <taxon>Heteroscleromorpha</taxon>
        <taxon>Haplosclerida</taxon>
        <taxon>Niphatidae</taxon>
        <taxon>Amphimedon</taxon>
    </lineage>
</organism>
<evidence type="ECO:0000256" key="7">
    <source>
        <dbReference type="ARBA" id="ARBA00044542"/>
    </source>
</evidence>
<evidence type="ECO:0000256" key="5">
    <source>
        <dbReference type="ARBA" id="ARBA00034617"/>
    </source>
</evidence>
<evidence type="ECO:0000256" key="1">
    <source>
        <dbReference type="ARBA" id="ARBA00005446"/>
    </source>
</evidence>
<dbReference type="GO" id="GO:0000724">
    <property type="term" value="P:double-strand break repair via homologous recombination"/>
    <property type="evidence" value="ECO:0007669"/>
    <property type="project" value="TreeGrafter"/>
</dbReference>
<dbReference type="GO" id="GO:0043138">
    <property type="term" value="F:3'-5' DNA helicase activity"/>
    <property type="evidence" value="ECO:0007669"/>
    <property type="project" value="UniProtKB-EC"/>
</dbReference>
<evidence type="ECO:0000256" key="4">
    <source>
        <dbReference type="ARBA" id="ARBA00023242"/>
    </source>
</evidence>
<dbReference type="Pfam" id="PF00271">
    <property type="entry name" value="Helicase_C"/>
    <property type="match status" value="1"/>
</dbReference>
<dbReference type="EC" id="5.6.2.4" evidence="6"/>
<evidence type="ECO:0000256" key="8">
    <source>
        <dbReference type="SAM" id="MobiDB-lite"/>
    </source>
</evidence>
<dbReference type="InterPro" id="IPR001650">
    <property type="entry name" value="Helicase_C-like"/>
</dbReference>
<sequence>FGIGVDCSDVRVIYHWGPPSCPEEYMQESGRAGRDGRPSKSILRYGKPGKFVNQDVNEYGLNTT</sequence>
<dbReference type="PANTHER" id="PTHR13710">
    <property type="entry name" value="DNA HELICASE RECQ FAMILY MEMBER"/>
    <property type="match status" value="1"/>
</dbReference>
<reference evidence="10" key="1">
    <citation type="submission" date="2017-05" db="UniProtKB">
        <authorList>
            <consortium name="EnsemblMetazoa"/>
        </authorList>
    </citation>
    <scope>IDENTIFICATION</scope>
</reference>
<evidence type="ECO:0000313" key="10">
    <source>
        <dbReference type="EnsemblMetazoa" id="Aqu2.1.22957_001"/>
    </source>
</evidence>
<evidence type="ECO:0000256" key="6">
    <source>
        <dbReference type="ARBA" id="ARBA00034808"/>
    </source>
</evidence>
<feature type="region of interest" description="Disordered" evidence="8">
    <location>
        <begin position="24"/>
        <end position="44"/>
    </location>
</feature>
<comment type="similarity">
    <text evidence="1">Belongs to the helicase family. RecQ subfamily.</text>
</comment>
<proteinExistence type="inferred from homology"/>
<dbReference type="AlphaFoldDB" id="A0A1X7U4W4"/>